<dbReference type="PANTHER" id="PTHR42923">
    <property type="entry name" value="PROTOPORPHYRINOGEN OXIDASE"/>
    <property type="match status" value="1"/>
</dbReference>
<dbReference type="InterPro" id="IPR050464">
    <property type="entry name" value="Zeta_carotene_desat/Oxidored"/>
</dbReference>
<dbReference type="KEGG" id="plt:Plut_0291"/>
<dbReference type="SUPFAM" id="SSF51905">
    <property type="entry name" value="FAD/NAD(P)-binding domain"/>
    <property type="match status" value="1"/>
</dbReference>
<dbReference type="InterPro" id="IPR002937">
    <property type="entry name" value="Amino_oxidase"/>
</dbReference>
<feature type="domain" description="Amine oxidase" evidence="1">
    <location>
        <begin position="28"/>
        <end position="283"/>
    </location>
</feature>
<dbReference type="HOGENOM" id="CLU_693879_0_0_10"/>
<accession>Q3B652</accession>
<evidence type="ECO:0000313" key="3">
    <source>
        <dbReference type="Proteomes" id="UP000002709"/>
    </source>
</evidence>
<evidence type="ECO:0000259" key="1">
    <source>
        <dbReference type="Pfam" id="PF01593"/>
    </source>
</evidence>
<gene>
    <name evidence="2" type="ordered locus">Plut_0291</name>
</gene>
<organism evidence="2 3">
    <name type="scientific">Chlorobium luteolum (strain DSM 273 / BCRC 81028 / 2530)</name>
    <name type="common">Pelodictyon luteolum</name>
    <dbReference type="NCBI Taxonomy" id="319225"/>
    <lineage>
        <taxon>Bacteria</taxon>
        <taxon>Pseudomonadati</taxon>
        <taxon>Chlorobiota</taxon>
        <taxon>Chlorobiia</taxon>
        <taxon>Chlorobiales</taxon>
        <taxon>Chlorobiaceae</taxon>
        <taxon>Chlorobium/Pelodictyon group</taxon>
        <taxon>Pelodictyon</taxon>
    </lineage>
</organism>
<dbReference type="InterPro" id="IPR036188">
    <property type="entry name" value="FAD/NAD-bd_sf"/>
</dbReference>
<proteinExistence type="predicted"/>
<dbReference type="EMBL" id="CP000096">
    <property type="protein sequence ID" value="ABB23179.1"/>
    <property type="molecule type" value="Genomic_DNA"/>
</dbReference>
<evidence type="ECO:0000313" key="2">
    <source>
        <dbReference type="EMBL" id="ABB23179.1"/>
    </source>
</evidence>
<dbReference type="STRING" id="319225.Plut_0291"/>
<reference evidence="3" key="1">
    <citation type="submission" date="2005-08" db="EMBL/GenBank/DDBJ databases">
        <title>Complete sequence of Pelodictyon luteolum DSM 273.</title>
        <authorList>
            <consortium name="US DOE Joint Genome Institute"/>
            <person name="Copeland A."/>
            <person name="Lucas S."/>
            <person name="Lapidus A."/>
            <person name="Barry K."/>
            <person name="Detter J.C."/>
            <person name="Glavina T."/>
            <person name="Hammon N."/>
            <person name="Israni S."/>
            <person name="Pitluck S."/>
            <person name="Bryant D."/>
            <person name="Schmutz J."/>
            <person name="Larimer F."/>
            <person name="Land M."/>
            <person name="Kyrpides N."/>
            <person name="Ivanova N."/>
            <person name="Richardson P."/>
        </authorList>
    </citation>
    <scope>NUCLEOTIDE SEQUENCE [LARGE SCALE GENOMIC DNA]</scope>
    <source>
        <strain evidence="3">DSM 273 / BCRC 81028 / 2530</strain>
    </source>
</reference>
<dbReference type="eggNOG" id="COG1232">
    <property type="taxonomic scope" value="Bacteria"/>
</dbReference>
<protein>
    <submittedName>
        <fullName evidence="2">Protoporphyrinogen oxidase, putative</fullName>
    </submittedName>
</protein>
<name>Q3B652_CHLL3</name>
<sequence>MTVFSILFLKLPGQPMMEHDVVIVGGGISGLSMAFYCAEAGMRPLLLEQNAEAGGSFASPRYEIGRKTFWLEMGAHTCYSSYQNLLGIVEACGMMGDIIPRAKVPFSLFIDGKVKSLVSSLHIGELLLSAPNIFKLKKEDQSVRSYYEKIVGKRNYDEVIRHFFNAVPSQPTDDFPADMMFKSRPKRKDVLKNYTFRDGLQSVARSIAGRKGITVATDSEVTLVRHEGGNYRVTTAGGEEYAAARLVLATPSAVSSKLLEGMEPELSRHLSVLKAAEVDSIGVIVRKDVVALKPVAALISPNDVFYSVVSRDTVPDDHFRGFSFHFRPGLPEKQKKTRIMEVLGIPMAKMEHINVKTNTVPSLRLGHRQWLEKTDALLKAKKGLGLSGNYFGGMAIEDCVSRSKSEFERMRG</sequence>
<dbReference type="GO" id="GO:0016491">
    <property type="term" value="F:oxidoreductase activity"/>
    <property type="evidence" value="ECO:0007669"/>
    <property type="project" value="InterPro"/>
</dbReference>
<dbReference type="AlphaFoldDB" id="Q3B652"/>
<dbReference type="Pfam" id="PF01593">
    <property type="entry name" value="Amino_oxidase"/>
    <property type="match status" value="1"/>
</dbReference>
<dbReference type="PANTHER" id="PTHR42923:SF3">
    <property type="entry name" value="PROTOPORPHYRINOGEN OXIDASE"/>
    <property type="match status" value="1"/>
</dbReference>
<keyword evidence="3" id="KW-1185">Reference proteome</keyword>
<dbReference type="Gene3D" id="3.50.50.60">
    <property type="entry name" value="FAD/NAD(P)-binding domain"/>
    <property type="match status" value="2"/>
</dbReference>
<dbReference type="Proteomes" id="UP000002709">
    <property type="component" value="Chromosome"/>
</dbReference>